<evidence type="ECO:0000313" key="2">
    <source>
        <dbReference type="EMBL" id="ABD71048.1"/>
    </source>
</evidence>
<dbReference type="NCBIfam" id="TIGR02532">
    <property type="entry name" value="IV_pilin_GFxxxE"/>
    <property type="match status" value="1"/>
</dbReference>
<dbReference type="HOGENOM" id="CLU_080973_0_0_4"/>
<reference evidence="3" key="1">
    <citation type="submission" date="2006-02" db="EMBL/GenBank/DDBJ databases">
        <title>Complete sequence of chromosome of Rhodoferax ferrireducens DSM 15236.</title>
        <authorList>
            <person name="Copeland A."/>
            <person name="Lucas S."/>
            <person name="Lapidus A."/>
            <person name="Barry K."/>
            <person name="Detter J.C."/>
            <person name="Glavina del Rio T."/>
            <person name="Hammon N."/>
            <person name="Israni S."/>
            <person name="Pitluck S."/>
            <person name="Brettin T."/>
            <person name="Bruce D."/>
            <person name="Han C."/>
            <person name="Tapia R."/>
            <person name="Gilna P."/>
            <person name="Kiss H."/>
            <person name="Schmutz J."/>
            <person name="Larimer F."/>
            <person name="Land M."/>
            <person name="Kyrpides N."/>
            <person name="Ivanova N."/>
            <person name="Richardson P."/>
        </authorList>
    </citation>
    <scope>NUCLEOTIDE SEQUENCE [LARGE SCALE GENOMIC DNA]</scope>
    <source>
        <strain evidence="3">ATCC BAA-621 / DSM 15236 / T118</strain>
    </source>
</reference>
<dbReference type="KEGG" id="rfr:Rfer_3339"/>
<feature type="transmembrane region" description="Helical" evidence="1">
    <location>
        <begin position="12"/>
        <end position="33"/>
    </location>
</feature>
<dbReference type="SUPFAM" id="SSF54523">
    <property type="entry name" value="Pili subunits"/>
    <property type="match status" value="1"/>
</dbReference>
<dbReference type="Pfam" id="PF07963">
    <property type="entry name" value="N_methyl"/>
    <property type="match status" value="1"/>
</dbReference>
<dbReference type="InterPro" id="IPR045584">
    <property type="entry name" value="Pilin-like"/>
</dbReference>
<dbReference type="STRING" id="338969.Rfer_3339"/>
<protein>
    <submittedName>
        <fullName evidence="2">Methylation</fullName>
    </submittedName>
</protein>
<accession>Q21T55</accession>
<evidence type="ECO:0000256" key="1">
    <source>
        <dbReference type="SAM" id="Phobius"/>
    </source>
</evidence>
<keyword evidence="3" id="KW-1185">Reference proteome</keyword>
<keyword evidence="1" id="KW-0812">Transmembrane</keyword>
<name>Q21T55_ALBFT</name>
<dbReference type="EMBL" id="CP000267">
    <property type="protein sequence ID" value="ABD71048.1"/>
    <property type="molecule type" value="Genomic_DNA"/>
</dbReference>
<dbReference type="AlphaFoldDB" id="Q21T55"/>
<gene>
    <name evidence="2" type="ordered locus">Rfer_3339</name>
</gene>
<proteinExistence type="predicted"/>
<dbReference type="eggNOG" id="COG4968">
    <property type="taxonomic scope" value="Bacteria"/>
</dbReference>
<dbReference type="InterPro" id="IPR012902">
    <property type="entry name" value="N_methyl_site"/>
</dbReference>
<organism evidence="2 3">
    <name type="scientific">Albidiferax ferrireducens (strain ATCC BAA-621 / DSM 15236 / T118)</name>
    <name type="common">Rhodoferax ferrireducens</name>
    <dbReference type="NCBI Taxonomy" id="338969"/>
    <lineage>
        <taxon>Bacteria</taxon>
        <taxon>Pseudomonadati</taxon>
        <taxon>Pseudomonadota</taxon>
        <taxon>Betaproteobacteria</taxon>
        <taxon>Burkholderiales</taxon>
        <taxon>Comamonadaceae</taxon>
        <taxon>Rhodoferax</taxon>
    </lineage>
</organism>
<dbReference type="RefSeq" id="WP_011465611.1">
    <property type="nucleotide sequence ID" value="NC_007908.1"/>
</dbReference>
<dbReference type="Gene3D" id="3.30.700.10">
    <property type="entry name" value="Glycoprotein, Type 4 Pilin"/>
    <property type="match status" value="1"/>
</dbReference>
<keyword evidence="1" id="KW-1133">Transmembrane helix</keyword>
<dbReference type="PROSITE" id="PS00409">
    <property type="entry name" value="PROKAR_NTER_METHYL"/>
    <property type="match status" value="1"/>
</dbReference>
<sequence>MKPPSCQRGFTLVELIMVIVIMGVIGGIVSVFMKSPIDAYFASARRAALTDTADTTVRRMTRDIQRALPNSIRTPTTTPANQCVEFVPTKTGARYRAENMAAGDNTSLDFTAADTTFHMLGSNVALPADQRILAGDVIVVYNLGIPDSDAYQLTGKINRAVVGGSNPLSEAGAPPETTIPIASTQFPLASGSNRFHVVSGAENVVSFVCSGGDLHRTISTFAAAAATSCPATGPILARNVSSCNFDYSGSDLQRNALIRMTLQLTDSGETVSLQHEVHVSNTP</sequence>
<dbReference type="Proteomes" id="UP000008332">
    <property type="component" value="Chromosome"/>
</dbReference>
<evidence type="ECO:0000313" key="3">
    <source>
        <dbReference type="Proteomes" id="UP000008332"/>
    </source>
</evidence>
<keyword evidence="1" id="KW-0472">Membrane</keyword>